<evidence type="ECO:0000256" key="3">
    <source>
        <dbReference type="ARBA" id="ARBA00022692"/>
    </source>
</evidence>
<evidence type="ECO:0000256" key="5">
    <source>
        <dbReference type="ARBA" id="ARBA00023136"/>
    </source>
</evidence>
<reference evidence="7" key="1">
    <citation type="submission" date="2021-01" db="EMBL/GenBank/DDBJ databases">
        <authorList>
            <consortium name="Genoscope - CEA"/>
            <person name="William W."/>
        </authorList>
    </citation>
    <scope>NUCLEOTIDE SEQUENCE</scope>
</reference>
<evidence type="ECO:0000313" key="7">
    <source>
        <dbReference type="EMBL" id="CAD8047074.1"/>
    </source>
</evidence>
<organism evidence="7 8">
    <name type="scientific">Paramecium primaurelia</name>
    <dbReference type="NCBI Taxonomy" id="5886"/>
    <lineage>
        <taxon>Eukaryota</taxon>
        <taxon>Sar</taxon>
        <taxon>Alveolata</taxon>
        <taxon>Ciliophora</taxon>
        <taxon>Intramacronucleata</taxon>
        <taxon>Oligohymenophorea</taxon>
        <taxon>Peniculida</taxon>
        <taxon>Parameciidae</taxon>
        <taxon>Paramecium</taxon>
    </lineage>
</organism>
<accession>A0A8S1JVZ6</accession>
<evidence type="ECO:0000313" key="8">
    <source>
        <dbReference type="Proteomes" id="UP000688137"/>
    </source>
</evidence>
<evidence type="ECO:0000256" key="1">
    <source>
        <dbReference type="ARBA" id="ARBA00004141"/>
    </source>
</evidence>
<dbReference type="PANTHER" id="PTHR13317">
    <property type="entry name" value="TRANSMEMBRANE ANTERIOR POSTERIOR TRANSFORMATION PROTEIN 1 HOMOLOG"/>
    <property type="match status" value="1"/>
</dbReference>
<feature type="transmembrane region" description="Helical" evidence="6">
    <location>
        <begin position="333"/>
        <end position="352"/>
    </location>
</feature>
<evidence type="ECO:0000256" key="6">
    <source>
        <dbReference type="SAM" id="Phobius"/>
    </source>
</evidence>
<comment type="subcellular location">
    <subcellularLocation>
        <location evidence="1">Membrane</location>
        <topology evidence="1">Multi-pass membrane protein</topology>
    </subcellularLocation>
</comment>
<dbReference type="PANTHER" id="PTHR13317:SF4">
    <property type="entry name" value="TRANSMEMBRANE ANTERIOR POSTERIOR TRANSFORMATION PROTEIN 1 HOMOLOG"/>
    <property type="match status" value="1"/>
</dbReference>
<feature type="transmembrane region" description="Helical" evidence="6">
    <location>
        <begin position="41"/>
        <end position="62"/>
    </location>
</feature>
<name>A0A8S1JVZ6_PARPR</name>
<feature type="transmembrane region" description="Helical" evidence="6">
    <location>
        <begin position="162"/>
        <end position="185"/>
    </location>
</feature>
<sequence length="400" mass="47556">MKYFLQKVFLYYPNQNILENQNKNIHIPEAGLIHYTTPLPVYLFFIKVGILMLDSMFDAVIISPIRIILSILSKNLISIQFRLDLIQTIMIWLITWLFTFNYFEVGYWYHIIRSQSQIKLYGIIQILDLLDRLACTQGDYIIRQLYWQNVYKNQTVFNRYQIYSYIYIFAHACLLGLQLTVYNVIFSQKVQLLYLALFVLSLIKLKGSVFKKQDEKSYIQTAINDGREYFQKALYIILISMSIKFTPVDFYYKIGFYFFIELLVDSFKYISIFHLNSVSINVLNEQTKSLSNFMYAVSIQQDKIKEFQLIDQKDLCLVLQNIPLAQAKVIGKFNIVIFPQVIISLKMLAYNYQKHKSSLEKEDYIYIVFIILILLSFTKMIILLYYRNSQLYLHVNKLKD</sequence>
<comment type="similarity">
    <text evidence="2">Belongs to the TAPT1 family.</text>
</comment>
<proteinExistence type="inferred from homology"/>
<dbReference type="AlphaFoldDB" id="A0A8S1JVZ6"/>
<evidence type="ECO:0000256" key="2">
    <source>
        <dbReference type="ARBA" id="ARBA00008803"/>
    </source>
</evidence>
<dbReference type="Proteomes" id="UP000688137">
    <property type="component" value="Unassembled WGS sequence"/>
</dbReference>
<evidence type="ECO:0008006" key="9">
    <source>
        <dbReference type="Google" id="ProtNLM"/>
    </source>
</evidence>
<dbReference type="InterPro" id="IPR008010">
    <property type="entry name" value="Tatp1"/>
</dbReference>
<dbReference type="GO" id="GO:0005789">
    <property type="term" value="C:endoplasmic reticulum membrane"/>
    <property type="evidence" value="ECO:0007669"/>
    <property type="project" value="TreeGrafter"/>
</dbReference>
<keyword evidence="5 6" id="KW-0472">Membrane</keyword>
<evidence type="ECO:0000256" key="4">
    <source>
        <dbReference type="ARBA" id="ARBA00022989"/>
    </source>
</evidence>
<keyword evidence="4 6" id="KW-1133">Transmembrane helix</keyword>
<gene>
    <name evidence="7" type="ORF">PPRIM_AZ9-3.1.T0110246</name>
</gene>
<dbReference type="Pfam" id="PF05346">
    <property type="entry name" value="DUF747"/>
    <property type="match status" value="1"/>
</dbReference>
<keyword evidence="8" id="KW-1185">Reference proteome</keyword>
<feature type="transmembrane region" description="Helical" evidence="6">
    <location>
        <begin position="364"/>
        <end position="386"/>
    </location>
</feature>
<protein>
    <recommendedName>
        <fullName evidence="9">Transmembrane protein</fullName>
    </recommendedName>
</protein>
<feature type="transmembrane region" description="Helical" evidence="6">
    <location>
        <begin position="83"/>
        <end position="103"/>
    </location>
</feature>
<dbReference type="EMBL" id="CAJJDM010000008">
    <property type="protein sequence ID" value="CAD8047074.1"/>
    <property type="molecule type" value="Genomic_DNA"/>
</dbReference>
<keyword evidence="3 6" id="KW-0812">Transmembrane</keyword>
<feature type="transmembrane region" description="Helical" evidence="6">
    <location>
        <begin position="192"/>
        <end position="209"/>
    </location>
</feature>
<comment type="caution">
    <text evidence="7">The sequence shown here is derived from an EMBL/GenBank/DDBJ whole genome shotgun (WGS) entry which is preliminary data.</text>
</comment>